<dbReference type="NCBIfam" id="TIGR00398">
    <property type="entry name" value="metG"/>
    <property type="match status" value="1"/>
</dbReference>
<dbReference type="Gene3D" id="1.10.730.10">
    <property type="entry name" value="Isoleucyl-tRNA Synthetase, Domain 1"/>
    <property type="match status" value="1"/>
</dbReference>
<evidence type="ECO:0000313" key="11">
    <source>
        <dbReference type="EMBL" id="MBF4808990.1"/>
    </source>
</evidence>
<comment type="caution">
    <text evidence="7">Lacks conserved residue(s) required for the propagation of feature annotation.</text>
</comment>
<comment type="similarity">
    <text evidence="8">Belongs to the class-I aminoacyl-tRNA synthetase family.</text>
</comment>
<feature type="short sequence motif" description="'KMSKS' region" evidence="7">
    <location>
        <begin position="318"/>
        <end position="322"/>
    </location>
</feature>
<evidence type="ECO:0000256" key="2">
    <source>
        <dbReference type="ARBA" id="ARBA00022598"/>
    </source>
</evidence>
<evidence type="ECO:0000256" key="1">
    <source>
        <dbReference type="ARBA" id="ARBA00003314"/>
    </source>
</evidence>
<evidence type="ECO:0000256" key="7">
    <source>
        <dbReference type="HAMAP-Rule" id="MF_01228"/>
    </source>
</evidence>
<evidence type="ECO:0000256" key="6">
    <source>
        <dbReference type="ARBA" id="ARBA00023146"/>
    </source>
</evidence>
<feature type="binding site" evidence="7">
    <location>
        <position position="130"/>
    </location>
    <ligand>
        <name>Zn(2+)</name>
        <dbReference type="ChEBI" id="CHEBI:29105"/>
    </ligand>
</feature>
<dbReference type="InterPro" id="IPR009080">
    <property type="entry name" value="tRNAsynth_Ia_anticodon-bd"/>
</dbReference>
<comment type="subunit">
    <text evidence="7">Monomer.</text>
</comment>
<sequence length="536" mass="60723">MPEAKPSYFITTPIYYVNAKPHLGTAYCTLLCDIQARFRRAAGYDVFFLTGMDEHGEKVALAAADHGLSPQAWCDSQVPFFKGLYEELNISYDDFIRTTDERHVKAVQYLWGRMREAGFIYKGSYDGWYCIHEETFFTETQVEKADEEAGCKGAHLCPDCHRELERVSEESWFFKLSAFQDKLLELYAKHPDFIEPDFRANEVRSFVESGLQDISVSRTSFDWGVPVPFDESHVTYVWFDALLNYYTAVGYGDDSPEAAAMRKRFWPAQMHVVGKDIIRFHCVIWPAMLMALGEAVPEHIFAHGFLNVRNSETGVVEKMSKSRGNAIAPKDVLDLLGVEGYRYYFMTDVTPGEDSGISFERMEQVYNADLANSWGNLVSRALNMSDKYFEGVTPTFDGSSVAADHPLRKLAEGIYDRYAACMEKMDYVGAKNIIMELVHAANHYIEDAAPWTVAKDPERATELAEIIYTLLESIRICAHLFMPFMPTTSAEVLRRMSLDEAEITSTDTRSECVWGKLQGGLAVSKGDALFPRLASK</sequence>
<comment type="catalytic activity">
    <reaction evidence="7">
        <text>tRNA(Met) + L-methionine + ATP = L-methionyl-tRNA(Met) + AMP + diphosphate</text>
        <dbReference type="Rhea" id="RHEA:13481"/>
        <dbReference type="Rhea" id="RHEA-COMP:9667"/>
        <dbReference type="Rhea" id="RHEA-COMP:9698"/>
        <dbReference type="ChEBI" id="CHEBI:30616"/>
        <dbReference type="ChEBI" id="CHEBI:33019"/>
        <dbReference type="ChEBI" id="CHEBI:57844"/>
        <dbReference type="ChEBI" id="CHEBI:78442"/>
        <dbReference type="ChEBI" id="CHEBI:78530"/>
        <dbReference type="ChEBI" id="CHEBI:456215"/>
        <dbReference type="EC" id="6.1.1.10"/>
    </reaction>
</comment>
<dbReference type="EC" id="6.1.1.10" evidence="7"/>
<feature type="binding site" evidence="7">
    <location>
        <position position="160"/>
    </location>
    <ligand>
        <name>Zn(2+)</name>
        <dbReference type="ChEBI" id="CHEBI:29105"/>
    </ligand>
</feature>
<keyword evidence="6 7" id="KW-0030">Aminoacyl-tRNA synthetase</keyword>
<comment type="subcellular location">
    <subcellularLocation>
        <location evidence="7">Cytoplasm</location>
    </subcellularLocation>
</comment>
<evidence type="ECO:0000313" key="12">
    <source>
        <dbReference type="Proteomes" id="UP000772566"/>
    </source>
</evidence>
<dbReference type="InterPro" id="IPR014758">
    <property type="entry name" value="Met-tRNA_synth"/>
</dbReference>
<evidence type="ECO:0000259" key="9">
    <source>
        <dbReference type="Pfam" id="PF09334"/>
    </source>
</evidence>
<dbReference type="CDD" id="cd07957">
    <property type="entry name" value="Anticodon_Ia_Met"/>
    <property type="match status" value="1"/>
</dbReference>
<dbReference type="InterPro" id="IPR014729">
    <property type="entry name" value="Rossmann-like_a/b/a_fold"/>
</dbReference>
<dbReference type="Proteomes" id="UP000772566">
    <property type="component" value="Unassembled WGS sequence"/>
</dbReference>
<dbReference type="HAMAP" id="MF_01228">
    <property type="entry name" value="Met_tRNA_synth_type2"/>
    <property type="match status" value="1"/>
</dbReference>
<evidence type="ECO:0000256" key="5">
    <source>
        <dbReference type="ARBA" id="ARBA00022917"/>
    </source>
</evidence>
<dbReference type="InterPro" id="IPR033911">
    <property type="entry name" value="MetRS_core"/>
</dbReference>
<dbReference type="InterPro" id="IPR023457">
    <property type="entry name" value="Met-tRNA_synth_2"/>
</dbReference>
<proteinExistence type="inferred from homology"/>
<dbReference type="PRINTS" id="PR01041">
    <property type="entry name" value="TRNASYNTHMET"/>
</dbReference>
<comment type="function">
    <text evidence="1 7">Is required not only for elongation of protein synthesis but also for the initiation of all mRNA translation through initiator tRNA(fMet) aminoacylation.</text>
</comment>
<feature type="domain" description="Methionyl/Leucyl tRNA synthetase" evidence="9">
    <location>
        <begin position="8"/>
        <end position="381"/>
    </location>
</feature>
<name>A0A930VZF0_9ACTN</name>
<evidence type="ECO:0000259" key="10">
    <source>
        <dbReference type="Pfam" id="PF19303"/>
    </source>
</evidence>
<dbReference type="AlphaFoldDB" id="A0A930VZF0"/>
<dbReference type="NCBIfam" id="NF008900">
    <property type="entry name" value="PRK12267.1"/>
    <property type="match status" value="1"/>
</dbReference>
<comment type="caution">
    <text evidence="11">The sequence shown here is derived from an EMBL/GenBank/DDBJ whole genome shotgun (WGS) entry which is preliminary data.</text>
</comment>
<feature type="binding site" evidence="7">
    <location>
        <position position="157"/>
    </location>
    <ligand>
        <name>Zn(2+)</name>
        <dbReference type="ChEBI" id="CHEBI:29105"/>
    </ligand>
</feature>
<dbReference type="PANTHER" id="PTHR43326">
    <property type="entry name" value="METHIONYL-TRNA SYNTHETASE"/>
    <property type="match status" value="1"/>
</dbReference>
<dbReference type="InterPro" id="IPR015413">
    <property type="entry name" value="Methionyl/Leucyl_tRNA_Synth"/>
</dbReference>
<organism evidence="11 12">
    <name type="scientific">Lancefieldella parvula</name>
    <dbReference type="NCBI Taxonomy" id="1382"/>
    <lineage>
        <taxon>Bacteria</taxon>
        <taxon>Bacillati</taxon>
        <taxon>Actinomycetota</taxon>
        <taxon>Coriobacteriia</taxon>
        <taxon>Coriobacteriales</taxon>
        <taxon>Atopobiaceae</taxon>
        <taxon>Lancefieldella</taxon>
    </lineage>
</organism>
<keyword evidence="5 7" id="KW-0648">Protein biosynthesis</keyword>
<dbReference type="SUPFAM" id="SSF47323">
    <property type="entry name" value="Anticodon-binding domain of a subclass of class I aminoacyl-tRNA synthetases"/>
    <property type="match status" value="1"/>
</dbReference>
<dbReference type="Pfam" id="PF09334">
    <property type="entry name" value="tRNA-synt_1g"/>
    <property type="match status" value="1"/>
</dbReference>
<dbReference type="SUPFAM" id="SSF52374">
    <property type="entry name" value="Nucleotidylyl transferase"/>
    <property type="match status" value="1"/>
</dbReference>
<dbReference type="GO" id="GO:0006431">
    <property type="term" value="P:methionyl-tRNA aminoacylation"/>
    <property type="evidence" value="ECO:0007669"/>
    <property type="project" value="UniProtKB-UniRule"/>
</dbReference>
<dbReference type="FunFam" id="2.170.220.10:FF:000002">
    <property type="entry name" value="Methionine--tRNA ligase"/>
    <property type="match status" value="1"/>
</dbReference>
<dbReference type="GO" id="GO:0005524">
    <property type="term" value="F:ATP binding"/>
    <property type="evidence" value="ECO:0007669"/>
    <property type="project" value="UniProtKB-UniRule"/>
</dbReference>
<dbReference type="GO" id="GO:0004825">
    <property type="term" value="F:methionine-tRNA ligase activity"/>
    <property type="evidence" value="ECO:0007669"/>
    <property type="project" value="UniProtKB-UniRule"/>
</dbReference>
<dbReference type="PANTHER" id="PTHR43326:SF1">
    <property type="entry name" value="METHIONINE--TRNA LIGASE, MITOCHONDRIAL"/>
    <property type="match status" value="1"/>
</dbReference>
<feature type="domain" description="Methionyl-tRNA synthetase anticodon-binding" evidence="10">
    <location>
        <begin position="415"/>
        <end position="533"/>
    </location>
</feature>
<evidence type="ECO:0000256" key="8">
    <source>
        <dbReference type="RuleBase" id="RU363039"/>
    </source>
</evidence>
<reference evidence="11" key="1">
    <citation type="submission" date="2020-04" db="EMBL/GenBank/DDBJ databases">
        <title>Deep metagenomics examines the oral microbiome during advanced dental caries in children, revealing novel taxa and co-occurrences with host molecules.</title>
        <authorList>
            <person name="Baker J.L."/>
            <person name="Morton J.T."/>
            <person name="Dinis M."/>
            <person name="Alvarez R."/>
            <person name="Tran N.C."/>
            <person name="Knight R."/>
            <person name="Edlund A."/>
        </authorList>
    </citation>
    <scope>NUCLEOTIDE SEQUENCE</scope>
    <source>
        <strain evidence="11">JCVI_22A_bin.2</strain>
    </source>
</reference>
<gene>
    <name evidence="7 11" type="primary">metG</name>
    <name evidence="11" type="ORF">HXK23_01995</name>
</gene>
<dbReference type="Gene3D" id="2.170.220.10">
    <property type="match status" value="1"/>
</dbReference>
<accession>A0A930VZF0</accession>
<dbReference type="InterPro" id="IPR041872">
    <property type="entry name" value="Anticodon_Met"/>
</dbReference>
<dbReference type="Gene3D" id="3.40.50.620">
    <property type="entry name" value="HUPs"/>
    <property type="match status" value="1"/>
</dbReference>
<dbReference type="CDD" id="cd00814">
    <property type="entry name" value="MetRS_core"/>
    <property type="match status" value="1"/>
</dbReference>
<evidence type="ECO:0000256" key="3">
    <source>
        <dbReference type="ARBA" id="ARBA00022741"/>
    </source>
</evidence>
<protein>
    <recommendedName>
        <fullName evidence="7">Methionine--tRNA ligase</fullName>
        <ecNumber evidence="7">6.1.1.10</ecNumber>
    </recommendedName>
    <alternativeName>
        <fullName evidence="7">Methionyl-tRNA synthetase</fullName>
        <shortName evidence="7">MetRS</shortName>
    </alternativeName>
</protein>
<dbReference type="EMBL" id="JABZGT010000073">
    <property type="protein sequence ID" value="MBF4808990.1"/>
    <property type="molecule type" value="Genomic_DNA"/>
</dbReference>
<keyword evidence="4 7" id="KW-0067">ATP-binding</keyword>
<dbReference type="GO" id="GO:0005737">
    <property type="term" value="C:cytoplasm"/>
    <property type="evidence" value="ECO:0007669"/>
    <property type="project" value="UniProtKB-SubCell"/>
</dbReference>
<keyword evidence="2 7" id="KW-0436">Ligase</keyword>
<keyword evidence="7" id="KW-0963">Cytoplasm</keyword>
<dbReference type="Pfam" id="PF19303">
    <property type="entry name" value="Anticodon_3"/>
    <property type="match status" value="1"/>
</dbReference>
<evidence type="ECO:0000256" key="4">
    <source>
        <dbReference type="ARBA" id="ARBA00022840"/>
    </source>
</evidence>
<keyword evidence="3 7" id="KW-0547">Nucleotide-binding</keyword>